<dbReference type="EMBL" id="LT629701">
    <property type="protein sequence ID" value="SDM18173.1"/>
    <property type="molecule type" value="Genomic_DNA"/>
</dbReference>
<dbReference type="InterPro" id="IPR000192">
    <property type="entry name" value="Aminotrans_V_dom"/>
</dbReference>
<evidence type="ECO:0000259" key="1">
    <source>
        <dbReference type="Pfam" id="PF00266"/>
    </source>
</evidence>
<dbReference type="InterPro" id="IPR015421">
    <property type="entry name" value="PyrdxlP-dep_Trfase_major"/>
</dbReference>
<evidence type="ECO:0000313" key="2">
    <source>
        <dbReference type="EMBL" id="SDM18173.1"/>
    </source>
</evidence>
<dbReference type="InterPro" id="IPR015422">
    <property type="entry name" value="PyrdxlP-dep_Trfase_small"/>
</dbReference>
<dbReference type="Pfam" id="PF00266">
    <property type="entry name" value="Aminotran_5"/>
    <property type="match status" value="1"/>
</dbReference>
<dbReference type="Gene3D" id="3.90.1150.10">
    <property type="entry name" value="Aspartate Aminotransferase, domain 1"/>
    <property type="match status" value="1"/>
</dbReference>
<accession>A0A1G9R4M8</accession>
<evidence type="ECO:0000313" key="3">
    <source>
        <dbReference type="Proteomes" id="UP000183376"/>
    </source>
</evidence>
<dbReference type="OrthoDB" id="3435185at2"/>
<organism evidence="2 3">
    <name type="scientific">Allokutzneria albata</name>
    <name type="common">Kibdelosporangium albatum</name>
    <dbReference type="NCBI Taxonomy" id="211114"/>
    <lineage>
        <taxon>Bacteria</taxon>
        <taxon>Bacillati</taxon>
        <taxon>Actinomycetota</taxon>
        <taxon>Actinomycetes</taxon>
        <taxon>Pseudonocardiales</taxon>
        <taxon>Pseudonocardiaceae</taxon>
        <taxon>Allokutzneria</taxon>
    </lineage>
</organism>
<dbReference type="InterPro" id="IPR015424">
    <property type="entry name" value="PyrdxlP-dep_Trfase"/>
</dbReference>
<dbReference type="PANTHER" id="PTHR14237">
    <property type="entry name" value="MOLYBDOPTERIN COFACTOR SULFURASE MOSC"/>
    <property type="match status" value="1"/>
</dbReference>
<dbReference type="Proteomes" id="UP000183376">
    <property type="component" value="Chromosome I"/>
</dbReference>
<gene>
    <name evidence="2" type="ORF">SAMN04489726_0215</name>
</gene>
<sequence length="488" mass="53374">MWNMIRKKSSVRGGRRAEEAFLCRYPAYSGTAVLDRLRGTEYRHLDAEDHCYLDYTGSGLVADAQLRAQLTRLRSSVYGNPHSDSPSSTRSTALVEAVRDDVLRFFRADPDEYVVIFTSNATGACRLVGEAFPFGPAGRLLLTQDNHNSVVGIREYARNRGAALGLVHLNGPEMRIPDEAVLTALDRERTGPRLFAYPAQSNFTGVQHPLDWVEQAQRLGWRVLLDAAAFAPTNTLDLSVHKPDFVPVSWYKVFGYPTGVGALVARRDAVDELIRPWFSGGTIWGASALGDWHRLDPAPGAFEDGTLNFLQLPDVSVGLRWISRIGMDTIHTRVRCLTGWLLDALGELRHGNGAPMVRVYGPRTTEGRGGTIAFNFLTPDGELVDERLVSRESAAAGISLRTGCFCNPGAGEAALSLGVNQLATPTEATMSTLDDYLDAMGVPNGGGVRVSLGLASTFADVRRFVDWSVSTYRDRVPDRAGLPPRLHC</sequence>
<keyword evidence="3" id="KW-1185">Reference proteome</keyword>
<protein>
    <submittedName>
        <fullName evidence="2">Selenocysteine lyase/Cysteine desulfurase</fullName>
    </submittedName>
</protein>
<dbReference type="PANTHER" id="PTHR14237:SF19">
    <property type="entry name" value="MITOCHONDRIAL AMIDOXIME REDUCING COMPONENT 1"/>
    <property type="match status" value="1"/>
</dbReference>
<dbReference type="GO" id="GO:0016829">
    <property type="term" value="F:lyase activity"/>
    <property type="evidence" value="ECO:0007669"/>
    <property type="project" value="UniProtKB-KW"/>
</dbReference>
<keyword evidence="2" id="KW-0456">Lyase</keyword>
<name>A0A1G9R4M8_ALLAB</name>
<reference evidence="2 3" key="1">
    <citation type="submission" date="2016-10" db="EMBL/GenBank/DDBJ databases">
        <authorList>
            <person name="de Groot N.N."/>
        </authorList>
    </citation>
    <scope>NUCLEOTIDE SEQUENCE [LARGE SCALE GENOMIC DNA]</scope>
    <source>
        <strain evidence="2 3">DSM 44149</strain>
    </source>
</reference>
<dbReference type="eggNOG" id="COG0520">
    <property type="taxonomic scope" value="Bacteria"/>
</dbReference>
<feature type="domain" description="Aminotransferase class V" evidence="1">
    <location>
        <begin position="52"/>
        <end position="464"/>
    </location>
</feature>
<dbReference type="Gene3D" id="3.40.640.10">
    <property type="entry name" value="Type I PLP-dependent aspartate aminotransferase-like (Major domain)"/>
    <property type="match status" value="1"/>
</dbReference>
<dbReference type="SUPFAM" id="SSF53383">
    <property type="entry name" value="PLP-dependent transferases"/>
    <property type="match status" value="1"/>
</dbReference>
<proteinExistence type="predicted"/>
<dbReference type="STRING" id="211114.SAMN04489726_0215"/>
<dbReference type="AlphaFoldDB" id="A0A1G9R4M8"/>